<feature type="region of interest" description="Disordered" evidence="6">
    <location>
        <begin position="1"/>
        <end position="28"/>
    </location>
</feature>
<dbReference type="GeneID" id="64694391"/>
<keyword evidence="5" id="KW-0539">Nucleus</keyword>
<comment type="caution">
    <text evidence="7">The sequence shown here is derived from an EMBL/GenBank/DDBJ whole genome shotgun (WGS) entry which is preliminary data.</text>
</comment>
<dbReference type="OrthoDB" id="2687121at2759"/>
<dbReference type="AlphaFoldDB" id="A0A9P7ESC2"/>
<keyword evidence="4" id="KW-0862">Zinc</keyword>
<protein>
    <submittedName>
        <fullName evidence="7">Uncharacterized protein</fullName>
    </submittedName>
</protein>
<evidence type="ECO:0000256" key="6">
    <source>
        <dbReference type="SAM" id="MobiDB-lite"/>
    </source>
</evidence>
<evidence type="ECO:0000313" key="7">
    <source>
        <dbReference type="EMBL" id="KAG2085294.1"/>
    </source>
</evidence>
<dbReference type="InterPro" id="IPR052035">
    <property type="entry name" value="ZnF_BED_domain_contain"/>
</dbReference>
<evidence type="ECO:0000256" key="3">
    <source>
        <dbReference type="ARBA" id="ARBA00022771"/>
    </source>
</evidence>
<dbReference type="GO" id="GO:0008270">
    <property type="term" value="F:zinc ion binding"/>
    <property type="evidence" value="ECO:0007669"/>
    <property type="project" value="UniProtKB-KW"/>
</dbReference>
<evidence type="ECO:0000256" key="5">
    <source>
        <dbReference type="ARBA" id="ARBA00023242"/>
    </source>
</evidence>
<proteinExistence type="predicted"/>
<evidence type="ECO:0000256" key="4">
    <source>
        <dbReference type="ARBA" id="ARBA00022833"/>
    </source>
</evidence>
<organism evidence="7 8">
    <name type="scientific">Suillus discolor</name>
    <dbReference type="NCBI Taxonomy" id="1912936"/>
    <lineage>
        <taxon>Eukaryota</taxon>
        <taxon>Fungi</taxon>
        <taxon>Dikarya</taxon>
        <taxon>Basidiomycota</taxon>
        <taxon>Agaricomycotina</taxon>
        <taxon>Agaricomycetes</taxon>
        <taxon>Agaricomycetidae</taxon>
        <taxon>Boletales</taxon>
        <taxon>Suillineae</taxon>
        <taxon>Suillaceae</taxon>
        <taxon>Suillus</taxon>
    </lineage>
</organism>
<dbReference type="GO" id="GO:0005634">
    <property type="term" value="C:nucleus"/>
    <property type="evidence" value="ECO:0007669"/>
    <property type="project" value="UniProtKB-SubCell"/>
</dbReference>
<feature type="non-terminal residue" evidence="7">
    <location>
        <position position="230"/>
    </location>
</feature>
<gene>
    <name evidence="7" type="ORF">F5147DRAFT_589102</name>
</gene>
<reference evidence="7" key="1">
    <citation type="journal article" date="2020" name="New Phytol.">
        <title>Comparative genomics reveals dynamic genome evolution in host specialist ectomycorrhizal fungi.</title>
        <authorList>
            <person name="Lofgren L.A."/>
            <person name="Nguyen N.H."/>
            <person name="Vilgalys R."/>
            <person name="Ruytinx J."/>
            <person name="Liao H.L."/>
            <person name="Branco S."/>
            <person name="Kuo A."/>
            <person name="LaButti K."/>
            <person name="Lipzen A."/>
            <person name="Andreopoulos W."/>
            <person name="Pangilinan J."/>
            <person name="Riley R."/>
            <person name="Hundley H."/>
            <person name="Na H."/>
            <person name="Barry K."/>
            <person name="Grigoriev I.V."/>
            <person name="Stajich J.E."/>
            <person name="Kennedy P.G."/>
        </authorList>
    </citation>
    <scope>NUCLEOTIDE SEQUENCE</scope>
    <source>
        <strain evidence="7">FC423</strain>
    </source>
</reference>
<keyword evidence="3" id="KW-0863">Zinc-finger</keyword>
<keyword evidence="8" id="KW-1185">Reference proteome</keyword>
<keyword evidence="2" id="KW-0479">Metal-binding</keyword>
<dbReference type="PANTHER" id="PTHR46481:SF10">
    <property type="entry name" value="ZINC FINGER BED DOMAIN-CONTAINING PROTEIN 39"/>
    <property type="match status" value="1"/>
</dbReference>
<dbReference type="PANTHER" id="PTHR46481">
    <property type="entry name" value="ZINC FINGER BED DOMAIN-CONTAINING PROTEIN 4"/>
    <property type="match status" value="1"/>
</dbReference>
<accession>A0A9P7ESC2</accession>
<dbReference type="RefSeq" id="XP_041284644.1">
    <property type="nucleotide sequence ID" value="XM_041432132.1"/>
</dbReference>
<evidence type="ECO:0000256" key="1">
    <source>
        <dbReference type="ARBA" id="ARBA00004123"/>
    </source>
</evidence>
<dbReference type="EMBL" id="JABBWM010000179">
    <property type="protein sequence ID" value="KAG2085294.1"/>
    <property type="molecule type" value="Genomic_DNA"/>
</dbReference>
<evidence type="ECO:0000313" key="8">
    <source>
        <dbReference type="Proteomes" id="UP000823399"/>
    </source>
</evidence>
<comment type="subcellular location">
    <subcellularLocation>
        <location evidence="1">Nucleus</location>
    </subcellularLocation>
</comment>
<sequence>GARKCKLPAGGVRRFQDSKDKSSTTNLRHHANGCWGKEAVDHAFSGGKVVQATSGSVFSAFARKGQQPVHHTYRMHTSNENNRPVNIINDRALRDLLLSGRPNIELPSHFTISRDIRASFEKCQERIGTLLQEHDGRLHFATDAWTSPNHRAFIAWTVHLEHQGEMISFLLDIIEVAEVSIYFRYCSSFLIIVIQSHTGEAMARAFQAMLEQFGLTQKVHLRLSVPSHIE</sequence>
<evidence type="ECO:0000256" key="2">
    <source>
        <dbReference type="ARBA" id="ARBA00022723"/>
    </source>
</evidence>
<name>A0A9P7ESC2_9AGAM</name>
<dbReference type="Proteomes" id="UP000823399">
    <property type="component" value="Unassembled WGS sequence"/>
</dbReference>